<dbReference type="WBParaSite" id="HPLM_0001150701-mRNA-1">
    <property type="protein sequence ID" value="HPLM_0001150701-mRNA-1"/>
    <property type="gene ID" value="HPLM_0001150701"/>
</dbReference>
<dbReference type="OrthoDB" id="5920525at2759"/>
<reference evidence="1 2" key="2">
    <citation type="submission" date="2018-11" db="EMBL/GenBank/DDBJ databases">
        <authorList>
            <consortium name="Pathogen Informatics"/>
        </authorList>
    </citation>
    <scope>NUCLEOTIDE SEQUENCE [LARGE SCALE GENOMIC DNA]</scope>
    <source>
        <strain evidence="1 2">MHpl1</strain>
    </source>
</reference>
<sequence length="72" mass="8330">MRRVFDESAQMKEKMSIEEILYQGPVLLRNLIVILIPCRILPTLPNIENAFLMVALIRLILARIDLPVCRLV</sequence>
<accession>A0A158QNZ0</accession>
<protein>
    <submittedName>
        <fullName evidence="1 3">Uncharacterized protein</fullName>
    </submittedName>
</protein>
<reference evidence="3" key="1">
    <citation type="submission" date="2016-04" db="UniProtKB">
        <authorList>
            <consortium name="WormBaseParasite"/>
        </authorList>
    </citation>
    <scope>IDENTIFICATION</scope>
</reference>
<evidence type="ECO:0000313" key="3">
    <source>
        <dbReference type="WBParaSite" id="HPLM_0001150701-mRNA-1"/>
    </source>
</evidence>
<gene>
    <name evidence="1" type="ORF">HPLM_LOCUS11499</name>
</gene>
<keyword evidence="2" id="KW-1185">Reference proteome</keyword>
<evidence type="ECO:0000313" key="2">
    <source>
        <dbReference type="Proteomes" id="UP000268014"/>
    </source>
</evidence>
<dbReference type="EMBL" id="UZAF01017587">
    <property type="protein sequence ID" value="VDO43054.1"/>
    <property type="molecule type" value="Genomic_DNA"/>
</dbReference>
<dbReference type="AlphaFoldDB" id="A0A158QNZ0"/>
<name>A0A158QNZ0_HAEPC</name>
<organism evidence="3">
    <name type="scientific">Haemonchus placei</name>
    <name type="common">Barber's pole worm</name>
    <dbReference type="NCBI Taxonomy" id="6290"/>
    <lineage>
        <taxon>Eukaryota</taxon>
        <taxon>Metazoa</taxon>
        <taxon>Ecdysozoa</taxon>
        <taxon>Nematoda</taxon>
        <taxon>Chromadorea</taxon>
        <taxon>Rhabditida</taxon>
        <taxon>Rhabditina</taxon>
        <taxon>Rhabditomorpha</taxon>
        <taxon>Strongyloidea</taxon>
        <taxon>Trichostrongylidae</taxon>
        <taxon>Haemonchus</taxon>
    </lineage>
</organism>
<dbReference type="Proteomes" id="UP000268014">
    <property type="component" value="Unassembled WGS sequence"/>
</dbReference>
<proteinExistence type="predicted"/>
<evidence type="ECO:0000313" key="1">
    <source>
        <dbReference type="EMBL" id="VDO43054.1"/>
    </source>
</evidence>